<dbReference type="EMBL" id="ML987194">
    <property type="protein sequence ID" value="KAF2250263.1"/>
    <property type="molecule type" value="Genomic_DNA"/>
</dbReference>
<dbReference type="GeneID" id="54575078"/>
<proteinExistence type="predicted"/>
<evidence type="ECO:0000313" key="2">
    <source>
        <dbReference type="Proteomes" id="UP000800094"/>
    </source>
</evidence>
<gene>
    <name evidence="1" type="ORF">BU26DRAFT_298580</name>
</gene>
<protein>
    <submittedName>
        <fullName evidence="1">Uncharacterized protein</fullName>
    </submittedName>
</protein>
<reference evidence="1" key="1">
    <citation type="journal article" date="2020" name="Stud. Mycol.">
        <title>101 Dothideomycetes genomes: a test case for predicting lifestyles and emergence of pathogens.</title>
        <authorList>
            <person name="Haridas S."/>
            <person name="Albert R."/>
            <person name="Binder M."/>
            <person name="Bloem J."/>
            <person name="Labutti K."/>
            <person name="Salamov A."/>
            <person name="Andreopoulos B."/>
            <person name="Baker S."/>
            <person name="Barry K."/>
            <person name="Bills G."/>
            <person name="Bluhm B."/>
            <person name="Cannon C."/>
            <person name="Castanera R."/>
            <person name="Culley D."/>
            <person name="Daum C."/>
            <person name="Ezra D."/>
            <person name="Gonzalez J."/>
            <person name="Henrissat B."/>
            <person name="Kuo A."/>
            <person name="Liang C."/>
            <person name="Lipzen A."/>
            <person name="Lutzoni F."/>
            <person name="Magnuson J."/>
            <person name="Mondo S."/>
            <person name="Nolan M."/>
            <person name="Ohm R."/>
            <person name="Pangilinan J."/>
            <person name="Park H.-J."/>
            <person name="Ramirez L."/>
            <person name="Alfaro M."/>
            <person name="Sun H."/>
            <person name="Tritt A."/>
            <person name="Yoshinaga Y."/>
            <person name="Zwiers L.-H."/>
            <person name="Turgeon B."/>
            <person name="Goodwin S."/>
            <person name="Spatafora J."/>
            <person name="Crous P."/>
            <person name="Grigoriev I."/>
        </authorList>
    </citation>
    <scope>NUCLEOTIDE SEQUENCE</scope>
    <source>
        <strain evidence="1">CBS 122368</strain>
    </source>
</reference>
<name>A0A6A6IL95_9PLEO</name>
<sequence>MVGCRRRLGSGAEFSCMASQSNRELSMLLQAAATCSSPEQVQKLLALVLQPVYVLIHPLHPLLTLRAPSLGPSWCFPAPRAQPHSLQLPVVAGVGVTGRASPVSTRLVRLNFRASRSTHFSPPPPPHHQQQNFSTPSFFMALPSSSASSSSP</sequence>
<evidence type="ECO:0000313" key="1">
    <source>
        <dbReference type="EMBL" id="KAF2250263.1"/>
    </source>
</evidence>
<dbReference type="RefSeq" id="XP_033685267.1">
    <property type="nucleotide sequence ID" value="XM_033821748.1"/>
</dbReference>
<dbReference type="Proteomes" id="UP000800094">
    <property type="component" value="Unassembled WGS sequence"/>
</dbReference>
<accession>A0A6A6IL95</accession>
<organism evidence="1 2">
    <name type="scientific">Trematosphaeria pertusa</name>
    <dbReference type="NCBI Taxonomy" id="390896"/>
    <lineage>
        <taxon>Eukaryota</taxon>
        <taxon>Fungi</taxon>
        <taxon>Dikarya</taxon>
        <taxon>Ascomycota</taxon>
        <taxon>Pezizomycotina</taxon>
        <taxon>Dothideomycetes</taxon>
        <taxon>Pleosporomycetidae</taxon>
        <taxon>Pleosporales</taxon>
        <taxon>Massarineae</taxon>
        <taxon>Trematosphaeriaceae</taxon>
        <taxon>Trematosphaeria</taxon>
    </lineage>
</organism>
<keyword evidence="2" id="KW-1185">Reference proteome</keyword>
<dbReference type="AlphaFoldDB" id="A0A6A6IL95"/>